<evidence type="ECO:0000313" key="2">
    <source>
        <dbReference type="EMBL" id="SAL32367.1"/>
    </source>
</evidence>
<feature type="transmembrane region" description="Helical" evidence="1">
    <location>
        <begin position="37"/>
        <end position="57"/>
    </location>
</feature>
<keyword evidence="1" id="KW-0472">Membrane</keyword>
<protein>
    <submittedName>
        <fullName evidence="2">Uncharacterized protein</fullName>
    </submittedName>
</protein>
<gene>
    <name evidence="2" type="ORF">AWB69_02813</name>
</gene>
<sequence>MKTLFGVGGIVGIGAALGPLGWLLWYLSHGPLSETSMYQLTIAILVALLFGVSSLLGRSLVGGTRRRPRITLGE</sequence>
<reference evidence="2 3" key="1">
    <citation type="submission" date="2016-01" db="EMBL/GenBank/DDBJ databases">
        <authorList>
            <person name="Oliw E.H."/>
        </authorList>
    </citation>
    <scope>NUCLEOTIDE SEQUENCE [LARGE SCALE GENOMIC DNA]</scope>
    <source>
        <strain evidence="2">LMG 27134</strain>
    </source>
</reference>
<keyword evidence="1" id="KW-0812">Transmembrane</keyword>
<dbReference type="EMBL" id="FCOK02000015">
    <property type="protein sequence ID" value="SAL32367.1"/>
    <property type="molecule type" value="Genomic_DNA"/>
</dbReference>
<dbReference type="RefSeq" id="WP_062085458.1">
    <property type="nucleotide sequence ID" value="NZ_FCOK02000015.1"/>
</dbReference>
<proteinExistence type="predicted"/>
<keyword evidence="1" id="KW-1133">Transmembrane helix</keyword>
<feature type="transmembrane region" description="Helical" evidence="1">
    <location>
        <begin position="7"/>
        <end position="25"/>
    </location>
</feature>
<dbReference type="AlphaFoldDB" id="A0A158GKG3"/>
<organism evidence="2 3">
    <name type="scientific">Caballeronia udeis</name>
    <dbReference type="NCBI Taxonomy" id="1232866"/>
    <lineage>
        <taxon>Bacteria</taxon>
        <taxon>Pseudomonadati</taxon>
        <taxon>Pseudomonadota</taxon>
        <taxon>Betaproteobacteria</taxon>
        <taxon>Burkholderiales</taxon>
        <taxon>Burkholderiaceae</taxon>
        <taxon>Caballeronia</taxon>
    </lineage>
</organism>
<name>A0A158GKG3_9BURK</name>
<dbReference type="Proteomes" id="UP000054683">
    <property type="component" value="Unassembled WGS sequence"/>
</dbReference>
<evidence type="ECO:0000313" key="3">
    <source>
        <dbReference type="Proteomes" id="UP000054683"/>
    </source>
</evidence>
<evidence type="ECO:0000256" key="1">
    <source>
        <dbReference type="SAM" id="Phobius"/>
    </source>
</evidence>
<accession>A0A158GKG3</accession>